<evidence type="ECO:0000256" key="2">
    <source>
        <dbReference type="ARBA" id="ARBA00022475"/>
    </source>
</evidence>
<feature type="domain" description="DUF2341" evidence="10">
    <location>
        <begin position="78"/>
        <end position="154"/>
    </location>
</feature>
<feature type="transmembrane region" description="Helical" evidence="7">
    <location>
        <begin position="480"/>
        <end position="513"/>
    </location>
</feature>
<dbReference type="Pfam" id="PF13385">
    <property type="entry name" value="Laminin_G_3"/>
    <property type="match status" value="1"/>
</dbReference>
<dbReference type="Proteomes" id="UP001500547">
    <property type="component" value="Unassembled WGS sequence"/>
</dbReference>
<evidence type="ECO:0000256" key="5">
    <source>
        <dbReference type="ARBA" id="ARBA00023136"/>
    </source>
</evidence>
<dbReference type="Pfam" id="PF10102">
    <property type="entry name" value="DUF2341"/>
    <property type="match status" value="1"/>
</dbReference>
<reference evidence="12" key="1">
    <citation type="journal article" date="2019" name="Int. J. Syst. Evol. Microbiol.">
        <title>The Global Catalogue of Microorganisms (GCM) 10K type strain sequencing project: providing services to taxonomists for standard genome sequencing and annotation.</title>
        <authorList>
            <consortium name="The Broad Institute Genomics Platform"/>
            <consortium name="The Broad Institute Genome Sequencing Center for Infectious Disease"/>
            <person name="Wu L."/>
            <person name="Ma J."/>
        </authorList>
    </citation>
    <scope>NUCLEOTIDE SEQUENCE [LARGE SCALE GENOMIC DNA]</scope>
    <source>
        <strain evidence="12">JCM 18715</strain>
    </source>
</reference>
<keyword evidence="6" id="KW-0813">Transport</keyword>
<evidence type="ECO:0000256" key="8">
    <source>
        <dbReference type="SAM" id="SignalP"/>
    </source>
</evidence>
<evidence type="ECO:0000313" key="11">
    <source>
        <dbReference type="EMBL" id="GAA5163576.1"/>
    </source>
</evidence>
<keyword evidence="3 7" id="KW-0812">Transmembrane</keyword>
<dbReference type="PANTHER" id="PTHR30625:SF3">
    <property type="entry name" value="TOL-PAL SYSTEM PROTEIN TOLQ"/>
    <property type="match status" value="1"/>
</dbReference>
<comment type="caution">
    <text evidence="11">The sequence shown here is derived from an EMBL/GenBank/DDBJ whole genome shotgun (WGS) entry which is preliminary data.</text>
</comment>
<evidence type="ECO:0000256" key="7">
    <source>
        <dbReference type="SAM" id="Phobius"/>
    </source>
</evidence>
<organism evidence="11 12">
    <name type="scientific">Viridibacterium curvum</name>
    <dbReference type="NCBI Taxonomy" id="1101404"/>
    <lineage>
        <taxon>Bacteria</taxon>
        <taxon>Pseudomonadati</taxon>
        <taxon>Pseudomonadota</taxon>
        <taxon>Betaproteobacteria</taxon>
        <taxon>Rhodocyclales</taxon>
        <taxon>Rhodocyclaceae</taxon>
        <taxon>Viridibacterium</taxon>
    </lineage>
</organism>
<feature type="transmembrane region" description="Helical" evidence="7">
    <location>
        <begin position="364"/>
        <end position="383"/>
    </location>
</feature>
<sequence>MQLPVFLAMRRILRPALLLLACVPAIAHAWWSPDWSHRTKVVLNTTASGVETKQPVVDLPVALRLHSGNLDFSAAKPDGSDLRLVAGDDKTALKFHVEKFDSVNELAIVWVRLPTLAAGSDKNVVYAYYGNAAANAETDAAGTYSGSHLAVFHFGEADAPATDSVGGLKTAAPLAIDPNGLLGNAVNVGGSPIALAGGDRLKMAAGGAMSVSMWIKANEVTGGVLYEQGSVQLKLASGALAGQAGSARVAGGEVKPGQWHAVAMTIGAGKLTLFVDGKQVAQTDAALPELAGDVKVAVGFAGLLDELQIAGAARSEEFLRLATASAAAEGKLISANIEAEGEEASEGGEEGHFAILIKNLTTDAWVVIIILGIMFVIAAWVMVDKQLMLSRVKKANDGFMERFRAAGDDNLLTIARDALMAQSPLYTLYAAGVREIEKRFAARASVGAAATQVLGGASIDAIKAAVDADQVRENHKLNKLMVLLTIAISGGPFLGLLGTVVGVMITFAAIAAAGDVNVNAIAPGIAAALLATVAGLGVAIPSLFGYNWLAAQIKNQTADMQIFVDEFVTRVAEKYGD</sequence>
<accession>A0ABP9QKQ8</accession>
<keyword evidence="5 7" id="KW-0472">Membrane</keyword>
<dbReference type="SUPFAM" id="SSF49899">
    <property type="entry name" value="Concanavalin A-like lectins/glucanases"/>
    <property type="match status" value="1"/>
</dbReference>
<evidence type="ECO:0000256" key="6">
    <source>
        <dbReference type="RuleBase" id="RU004057"/>
    </source>
</evidence>
<keyword evidence="8" id="KW-0732">Signal</keyword>
<dbReference type="InterPro" id="IPR013320">
    <property type="entry name" value="ConA-like_dom_sf"/>
</dbReference>
<feature type="transmembrane region" description="Helical" evidence="7">
    <location>
        <begin position="525"/>
        <end position="546"/>
    </location>
</feature>
<proteinExistence type="inferred from homology"/>
<feature type="domain" description="MotA/TolQ/ExbB proton channel" evidence="9">
    <location>
        <begin position="452"/>
        <end position="561"/>
    </location>
</feature>
<dbReference type="Gene3D" id="2.60.120.200">
    <property type="match status" value="1"/>
</dbReference>
<dbReference type="EMBL" id="BAABLD010000008">
    <property type="protein sequence ID" value="GAA5163576.1"/>
    <property type="molecule type" value="Genomic_DNA"/>
</dbReference>
<evidence type="ECO:0000259" key="9">
    <source>
        <dbReference type="Pfam" id="PF01618"/>
    </source>
</evidence>
<feature type="signal peptide" evidence="8">
    <location>
        <begin position="1"/>
        <end position="29"/>
    </location>
</feature>
<dbReference type="PANTHER" id="PTHR30625">
    <property type="entry name" value="PROTEIN TOLQ"/>
    <property type="match status" value="1"/>
</dbReference>
<dbReference type="InterPro" id="IPR050790">
    <property type="entry name" value="ExbB/TolQ_transport"/>
</dbReference>
<keyword evidence="4 7" id="KW-1133">Transmembrane helix</keyword>
<keyword evidence="2" id="KW-1003">Cell membrane</keyword>
<name>A0ABP9QKQ8_9RHOO</name>
<evidence type="ECO:0000256" key="4">
    <source>
        <dbReference type="ARBA" id="ARBA00022989"/>
    </source>
</evidence>
<gene>
    <name evidence="11" type="ORF">GCM10025770_15970</name>
</gene>
<dbReference type="InterPro" id="IPR018765">
    <property type="entry name" value="DUF2341"/>
</dbReference>
<dbReference type="InterPro" id="IPR002898">
    <property type="entry name" value="MotA_ExbB_proton_chnl"/>
</dbReference>
<keyword evidence="12" id="KW-1185">Reference proteome</keyword>
<comment type="similarity">
    <text evidence="6">Belongs to the exbB/tolQ family.</text>
</comment>
<evidence type="ECO:0000313" key="12">
    <source>
        <dbReference type="Proteomes" id="UP001500547"/>
    </source>
</evidence>
<dbReference type="Pfam" id="PF01618">
    <property type="entry name" value="MotA_ExbB"/>
    <property type="match status" value="1"/>
</dbReference>
<evidence type="ECO:0000256" key="3">
    <source>
        <dbReference type="ARBA" id="ARBA00022692"/>
    </source>
</evidence>
<evidence type="ECO:0000259" key="10">
    <source>
        <dbReference type="Pfam" id="PF10102"/>
    </source>
</evidence>
<evidence type="ECO:0000256" key="1">
    <source>
        <dbReference type="ARBA" id="ARBA00004651"/>
    </source>
</evidence>
<feature type="chain" id="PRO_5046415114" evidence="8">
    <location>
        <begin position="30"/>
        <end position="577"/>
    </location>
</feature>
<keyword evidence="6" id="KW-0653">Protein transport</keyword>
<comment type="subcellular location">
    <subcellularLocation>
        <location evidence="1">Cell membrane</location>
        <topology evidence="1">Multi-pass membrane protein</topology>
    </subcellularLocation>
    <subcellularLocation>
        <location evidence="6">Membrane</location>
        <topology evidence="6">Multi-pass membrane protein</topology>
    </subcellularLocation>
</comment>
<protein>
    <submittedName>
        <fullName evidence="11">DUF2341 domain-containing protein</fullName>
    </submittedName>
</protein>